<name>A0ABV8F2J0_9ACTN</name>
<dbReference type="SUPFAM" id="SSF55424">
    <property type="entry name" value="FAD/NAD-linked reductases, dimerisation (C-terminal) domain"/>
    <property type="match status" value="1"/>
</dbReference>
<evidence type="ECO:0000256" key="3">
    <source>
        <dbReference type="ARBA" id="ARBA00022827"/>
    </source>
</evidence>
<dbReference type="PRINTS" id="PR00368">
    <property type="entry name" value="FADPNR"/>
</dbReference>
<organism evidence="7 8">
    <name type="scientific">Streptosporangium jomthongense</name>
    <dbReference type="NCBI Taxonomy" id="1193683"/>
    <lineage>
        <taxon>Bacteria</taxon>
        <taxon>Bacillati</taxon>
        <taxon>Actinomycetota</taxon>
        <taxon>Actinomycetes</taxon>
        <taxon>Streptosporangiales</taxon>
        <taxon>Streptosporangiaceae</taxon>
        <taxon>Streptosporangium</taxon>
    </lineage>
</organism>
<dbReference type="PANTHER" id="PTHR43557">
    <property type="entry name" value="APOPTOSIS-INDUCING FACTOR 1"/>
    <property type="match status" value="1"/>
</dbReference>
<evidence type="ECO:0000313" key="8">
    <source>
        <dbReference type="Proteomes" id="UP001595698"/>
    </source>
</evidence>
<evidence type="ECO:0000259" key="6">
    <source>
        <dbReference type="Pfam" id="PF14759"/>
    </source>
</evidence>
<dbReference type="Gene3D" id="3.50.50.60">
    <property type="entry name" value="FAD/NAD(P)-binding domain"/>
    <property type="match status" value="2"/>
</dbReference>
<feature type="domain" description="Reductase C-terminal" evidence="6">
    <location>
        <begin position="310"/>
        <end position="383"/>
    </location>
</feature>
<dbReference type="SUPFAM" id="SSF51905">
    <property type="entry name" value="FAD/NAD(P)-binding domain"/>
    <property type="match status" value="2"/>
</dbReference>
<protein>
    <submittedName>
        <fullName evidence="7">NAD(P)/FAD-dependent oxidoreductase</fullName>
    </submittedName>
</protein>
<dbReference type="PANTHER" id="PTHR43557:SF2">
    <property type="entry name" value="RIESKE DOMAIN-CONTAINING PROTEIN-RELATED"/>
    <property type="match status" value="1"/>
</dbReference>
<dbReference type="RefSeq" id="WP_386191549.1">
    <property type="nucleotide sequence ID" value="NZ_JBHSBC010000021.1"/>
</dbReference>
<dbReference type="InterPro" id="IPR050446">
    <property type="entry name" value="FAD-oxidoreductase/Apoptosis"/>
</dbReference>
<dbReference type="PRINTS" id="PR00469">
    <property type="entry name" value="PNDRDTASEII"/>
</dbReference>
<dbReference type="InterPro" id="IPR016156">
    <property type="entry name" value="FAD/NAD-linked_Rdtase_dimer_sf"/>
</dbReference>
<keyword evidence="8" id="KW-1185">Reference proteome</keyword>
<dbReference type="InterPro" id="IPR036188">
    <property type="entry name" value="FAD/NAD-bd_sf"/>
</dbReference>
<dbReference type="Gene3D" id="3.30.390.30">
    <property type="match status" value="1"/>
</dbReference>
<evidence type="ECO:0000256" key="4">
    <source>
        <dbReference type="ARBA" id="ARBA00023002"/>
    </source>
</evidence>
<keyword evidence="2" id="KW-0285">Flavoprotein</keyword>
<accession>A0ABV8F2J0</accession>
<comment type="cofactor">
    <cofactor evidence="1">
        <name>FAD</name>
        <dbReference type="ChEBI" id="CHEBI:57692"/>
    </cofactor>
</comment>
<dbReference type="EMBL" id="JBHSBC010000021">
    <property type="protein sequence ID" value="MFC3982872.1"/>
    <property type="molecule type" value="Genomic_DNA"/>
</dbReference>
<evidence type="ECO:0000259" key="5">
    <source>
        <dbReference type="Pfam" id="PF07992"/>
    </source>
</evidence>
<dbReference type="Proteomes" id="UP001595698">
    <property type="component" value="Unassembled WGS sequence"/>
</dbReference>
<evidence type="ECO:0000256" key="2">
    <source>
        <dbReference type="ARBA" id="ARBA00022630"/>
    </source>
</evidence>
<proteinExistence type="predicted"/>
<keyword evidence="3" id="KW-0274">FAD</keyword>
<keyword evidence="4" id="KW-0560">Oxidoreductase</keyword>
<evidence type="ECO:0000313" key="7">
    <source>
        <dbReference type="EMBL" id="MFC3982872.1"/>
    </source>
</evidence>
<dbReference type="InterPro" id="IPR023753">
    <property type="entry name" value="FAD/NAD-binding_dom"/>
</dbReference>
<feature type="domain" description="FAD/NAD(P)-binding" evidence="5">
    <location>
        <begin position="6"/>
        <end position="289"/>
    </location>
</feature>
<dbReference type="Pfam" id="PF14759">
    <property type="entry name" value="Reductase_C"/>
    <property type="match status" value="1"/>
</dbReference>
<evidence type="ECO:0000256" key="1">
    <source>
        <dbReference type="ARBA" id="ARBA00001974"/>
    </source>
</evidence>
<dbReference type="InterPro" id="IPR028202">
    <property type="entry name" value="Reductase_C"/>
</dbReference>
<reference evidence="8" key="1">
    <citation type="journal article" date="2019" name="Int. J. Syst. Evol. Microbiol.">
        <title>The Global Catalogue of Microorganisms (GCM) 10K type strain sequencing project: providing services to taxonomists for standard genome sequencing and annotation.</title>
        <authorList>
            <consortium name="The Broad Institute Genomics Platform"/>
            <consortium name="The Broad Institute Genome Sequencing Center for Infectious Disease"/>
            <person name="Wu L."/>
            <person name="Ma J."/>
        </authorList>
    </citation>
    <scope>NUCLEOTIDE SEQUENCE [LARGE SCALE GENOMIC DNA]</scope>
    <source>
        <strain evidence="8">TBRC 7912</strain>
    </source>
</reference>
<sequence length="387" mass="40424">MTALRHVAIVGGSQAGVTAANTLRTAGFDGRITLYSAEERPPYSRPPLSKDILLGRGDAASADFHVEEGVELRLGVRATGLDARARRLRLSTGEEAGYDGLVIATGARARSLARTPEDATDELRLRTMDDALDLRERLKGSGSVAVAGGGPLGMEIASVCRDLGRDVTVVDFLPPMRRQVGGYLAELITEAARDTGVRFVQTAGPAHVAGHAVVSGGHRVAADVVVTAAGELPNVEWLAGSGLIHADGLFVDHRLWAAPGVVAAGDVVLLPTPAGPVRTPLWTNALDQGKAAATTLLTSKSAPAYQARPYFWTEQFGLSIKVCGTIPGDAPPVVVTGDRAERALVLQWLSGGVPVAAATVNHRMPVAGLRRLATADSTLSPSRRGNQ</sequence>
<dbReference type="Pfam" id="PF07992">
    <property type="entry name" value="Pyr_redox_2"/>
    <property type="match status" value="1"/>
</dbReference>
<gene>
    <name evidence="7" type="ORF">ACFOYY_22250</name>
</gene>
<comment type="caution">
    <text evidence="7">The sequence shown here is derived from an EMBL/GenBank/DDBJ whole genome shotgun (WGS) entry which is preliminary data.</text>
</comment>